<accession>A0A4V3IS44</accession>
<keyword evidence="7" id="KW-0411">Iron-sulfur</keyword>
<dbReference type="GO" id="GO:0051537">
    <property type="term" value="F:2 iron, 2 sulfur cluster binding"/>
    <property type="evidence" value="ECO:0007669"/>
    <property type="project" value="UniProtKB-KW"/>
</dbReference>
<keyword evidence="2" id="KW-0285">Flavoprotein</keyword>
<dbReference type="InterPro" id="IPR054582">
    <property type="entry name" value="DmmA-like_N"/>
</dbReference>
<dbReference type="SUPFAM" id="SSF63380">
    <property type="entry name" value="Riboflavin synthase domain-like"/>
    <property type="match status" value="1"/>
</dbReference>
<dbReference type="InterPro" id="IPR017927">
    <property type="entry name" value="FAD-bd_FR_type"/>
</dbReference>
<dbReference type="Gene3D" id="3.10.20.30">
    <property type="match status" value="1"/>
</dbReference>
<comment type="caution">
    <text evidence="10">The sequence shown here is derived from an EMBL/GenBank/DDBJ whole genome shotgun (WGS) entry which is preliminary data.</text>
</comment>
<dbReference type="CDD" id="cd06185">
    <property type="entry name" value="PDR_like"/>
    <property type="match status" value="1"/>
</dbReference>
<dbReference type="Gene3D" id="3.40.50.80">
    <property type="entry name" value="Nucleotide-binding domain of ferredoxin-NADP reductase (FNR) module"/>
    <property type="match status" value="1"/>
</dbReference>
<dbReference type="PROSITE" id="PS51384">
    <property type="entry name" value="FAD_FR"/>
    <property type="match status" value="1"/>
</dbReference>
<keyword evidence="11" id="KW-1185">Reference proteome</keyword>
<dbReference type="SUPFAM" id="SSF54292">
    <property type="entry name" value="2Fe-2S ferredoxin-like"/>
    <property type="match status" value="1"/>
</dbReference>
<organism evidence="10 11">
    <name type="scientific">Cryobacterium frigoriphilum</name>
    <dbReference type="NCBI Taxonomy" id="1259150"/>
    <lineage>
        <taxon>Bacteria</taxon>
        <taxon>Bacillati</taxon>
        <taxon>Actinomycetota</taxon>
        <taxon>Actinomycetes</taxon>
        <taxon>Micrococcales</taxon>
        <taxon>Microbacteriaceae</taxon>
        <taxon>Cryobacterium</taxon>
    </lineage>
</organism>
<dbReference type="GO" id="GO:0046872">
    <property type="term" value="F:metal ion binding"/>
    <property type="evidence" value="ECO:0007669"/>
    <property type="project" value="UniProtKB-KW"/>
</dbReference>
<dbReference type="PROSITE" id="PS51085">
    <property type="entry name" value="2FE2S_FER_2"/>
    <property type="match status" value="1"/>
</dbReference>
<keyword evidence="3" id="KW-0001">2Fe-2S</keyword>
<dbReference type="EMBL" id="SOHE01000015">
    <property type="protein sequence ID" value="TFD54749.1"/>
    <property type="molecule type" value="Genomic_DNA"/>
</dbReference>
<dbReference type="InterPro" id="IPR017938">
    <property type="entry name" value="Riboflavin_synthase-like_b-brl"/>
</dbReference>
<evidence type="ECO:0000256" key="5">
    <source>
        <dbReference type="ARBA" id="ARBA00023002"/>
    </source>
</evidence>
<dbReference type="InterPro" id="IPR036010">
    <property type="entry name" value="2Fe-2S_ferredoxin-like_sf"/>
</dbReference>
<dbReference type="Pfam" id="PF22290">
    <property type="entry name" value="DmmA-like_N"/>
    <property type="match status" value="1"/>
</dbReference>
<dbReference type="SUPFAM" id="SSF52343">
    <property type="entry name" value="Ferredoxin reductase-like, C-terminal NADP-linked domain"/>
    <property type="match status" value="1"/>
</dbReference>
<dbReference type="OrthoDB" id="502624at2"/>
<keyword evidence="4" id="KW-0479">Metal-binding</keyword>
<reference evidence="10 11" key="1">
    <citation type="submission" date="2019-03" db="EMBL/GenBank/DDBJ databases">
        <title>Genomics of glacier-inhabiting Cryobacterium strains.</title>
        <authorList>
            <person name="Liu Q."/>
            <person name="Xin Y.-H."/>
        </authorList>
    </citation>
    <scope>NUCLEOTIDE SEQUENCE [LARGE SCALE GENOMIC DNA]</scope>
    <source>
        <strain evidence="10 11">Hh14</strain>
    </source>
</reference>
<feature type="domain" description="2Fe-2S ferredoxin-type" evidence="8">
    <location>
        <begin position="223"/>
        <end position="308"/>
    </location>
</feature>
<feature type="domain" description="FAD-binding FR-type" evidence="9">
    <location>
        <begin position="1"/>
        <end position="98"/>
    </location>
</feature>
<dbReference type="PANTHER" id="PTHR47354:SF1">
    <property type="entry name" value="CARNITINE MONOOXYGENASE REDUCTASE SUBUNIT"/>
    <property type="match status" value="1"/>
</dbReference>
<evidence type="ECO:0000313" key="11">
    <source>
        <dbReference type="Proteomes" id="UP000297447"/>
    </source>
</evidence>
<evidence type="ECO:0000256" key="1">
    <source>
        <dbReference type="ARBA" id="ARBA00001974"/>
    </source>
</evidence>
<protein>
    <submittedName>
        <fullName evidence="10">Oxidoreductase</fullName>
    </submittedName>
</protein>
<dbReference type="Pfam" id="PF00111">
    <property type="entry name" value="Fer2"/>
    <property type="match status" value="1"/>
</dbReference>
<dbReference type="InterPro" id="IPR001041">
    <property type="entry name" value="2Fe-2S_ferredoxin-type"/>
</dbReference>
<evidence type="ECO:0000259" key="8">
    <source>
        <dbReference type="PROSITE" id="PS51085"/>
    </source>
</evidence>
<keyword evidence="5" id="KW-0560">Oxidoreductase</keyword>
<evidence type="ECO:0000313" key="10">
    <source>
        <dbReference type="EMBL" id="TFD54749.1"/>
    </source>
</evidence>
<dbReference type="GO" id="GO:0016491">
    <property type="term" value="F:oxidoreductase activity"/>
    <property type="evidence" value="ECO:0007669"/>
    <property type="project" value="UniProtKB-KW"/>
</dbReference>
<dbReference type="InterPro" id="IPR050415">
    <property type="entry name" value="MRET"/>
</dbReference>
<dbReference type="PANTHER" id="PTHR47354">
    <property type="entry name" value="NADH OXIDOREDUCTASE HCR"/>
    <property type="match status" value="1"/>
</dbReference>
<dbReference type="AlphaFoldDB" id="A0A4V3IS44"/>
<evidence type="ECO:0000256" key="4">
    <source>
        <dbReference type="ARBA" id="ARBA00022723"/>
    </source>
</evidence>
<evidence type="ECO:0000256" key="6">
    <source>
        <dbReference type="ARBA" id="ARBA00023004"/>
    </source>
</evidence>
<evidence type="ECO:0000256" key="3">
    <source>
        <dbReference type="ARBA" id="ARBA00022714"/>
    </source>
</evidence>
<name>A0A4V3IS44_9MICO</name>
<keyword evidence="6" id="KW-0408">Iron</keyword>
<dbReference type="Gene3D" id="2.40.30.10">
    <property type="entry name" value="Translation factors"/>
    <property type="match status" value="1"/>
</dbReference>
<dbReference type="InterPro" id="IPR039261">
    <property type="entry name" value="FNR_nucleotide-bd"/>
</dbReference>
<evidence type="ECO:0000256" key="2">
    <source>
        <dbReference type="ARBA" id="ARBA00022630"/>
    </source>
</evidence>
<sequence>MSLTLTSVVDLTSQIRAFTLRAPNGAVLPEFVPGSHILVRCGERTNAYSLTGSGVHPLEYTISVLRLPGGAGGSTALHALPLGTTVQVSRPRSAFAPVATAKHHLLIAAGIGITPMLSHLAAARDWNRSVSLLYSYRPGTAAHLDEARGFGIDDLVESTTREQFRRTLEQRLRSQPVGTHLYICGPQGFTDAVLLAAAEAGWPDKRVHYELFGAATLDPGAPFTVRLARSARSVPVAAGQSLLEALEAVGTAVLNLCRRGICGECALPVLAGKPQHRDLYLSPEGKAANDTMMCCVSRGHENELELDL</sequence>
<dbReference type="CDD" id="cd00207">
    <property type="entry name" value="fer2"/>
    <property type="match status" value="1"/>
</dbReference>
<dbReference type="InterPro" id="IPR012675">
    <property type="entry name" value="Beta-grasp_dom_sf"/>
</dbReference>
<dbReference type="Proteomes" id="UP000297447">
    <property type="component" value="Unassembled WGS sequence"/>
</dbReference>
<gene>
    <name evidence="10" type="ORF">E3T55_02545</name>
</gene>
<evidence type="ECO:0000256" key="7">
    <source>
        <dbReference type="ARBA" id="ARBA00023014"/>
    </source>
</evidence>
<proteinExistence type="predicted"/>
<dbReference type="PRINTS" id="PR00409">
    <property type="entry name" value="PHDIOXRDTASE"/>
</dbReference>
<comment type="cofactor">
    <cofactor evidence="1">
        <name>FAD</name>
        <dbReference type="ChEBI" id="CHEBI:57692"/>
    </cofactor>
</comment>
<evidence type="ECO:0000259" key="9">
    <source>
        <dbReference type="PROSITE" id="PS51384"/>
    </source>
</evidence>